<dbReference type="Proteomes" id="UP000070498">
    <property type="component" value="Unassembled WGS sequence"/>
</dbReference>
<reference evidence="2 3" key="1">
    <citation type="submission" date="2015-11" db="EMBL/GenBank/DDBJ databases">
        <title>Draft genome sequence of Agrobacterium sp. R89-1.</title>
        <authorList>
            <person name="Zahradnik J."/>
            <person name="Kyslikova E."/>
            <person name="Palyzova A."/>
            <person name="Kyslik P."/>
        </authorList>
    </citation>
    <scope>NUCLEOTIDE SEQUENCE [LARGE SCALE GENOMIC DNA]</scope>
    <source>
        <strain evidence="2 3">R89-1</strain>
    </source>
</reference>
<feature type="compositionally biased region" description="Basic residues" evidence="1">
    <location>
        <begin position="1"/>
        <end position="12"/>
    </location>
</feature>
<organism evidence="2 3">
    <name type="scientific">Agrobacterium bohemicum</name>
    <dbReference type="NCBI Taxonomy" id="2052828"/>
    <lineage>
        <taxon>Bacteria</taxon>
        <taxon>Pseudomonadati</taxon>
        <taxon>Pseudomonadota</taxon>
        <taxon>Alphaproteobacteria</taxon>
        <taxon>Hyphomicrobiales</taxon>
        <taxon>Rhizobiaceae</taxon>
        <taxon>Rhizobium/Agrobacterium group</taxon>
        <taxon>Agrobacterium</taxon>
    </lineage>
</organism>
<proteinExistence type="predicted"/>
<name>A0A135P498_9HYPH</name>
<evidence type="ECO:0000256" key="1">
    <source>
        <dbReference type="SAM" id="MobiDB-lite"/>
    </source>
</evidence>
<sequence>MKHLTPIRTTRKRPAESWPTQKRGTTMFKKLFAAAICGAVIASVSTHADAAGPGGFAREFGTIERDVVASVSPLSSADKIDVSRQDAITTLDHYFSGFDQRQAAK</sequence>
<protein>
    <submittedName>
        <fullName evidence="2">Uncharacterized protein</fullName>
    </submittedName>
</protein>
<keyword evidence="3" id="KW-1185">Reference proteome</keyword>
<accession>A0A135P498</accession>
<evidence type="ECO:0000313" key="3">
    <source>
        <dbReference type="Proteomes" id="UP000070498"/>
    </source>
</evidence>
<dbReference type="EMBL" id="LNUW01000027">
    <property type="protein sequence ID" value="KXG86242.1"/>
    <property type="molecule type" value="Genomic_DNA"/>
</dbReference>
<dbReference type="AlphaFoldDB" id="A0A135P498"/>
<comment type="caution">
    <text evidence="2">The sequence shown here is derived from an EMBL/GenBank/DDBJ whole genome shotgun (WGS) entry which is preliminary data.</text>
</comment>
<gene>
    <name evidence="2" type="ORF">ATO67_03555</name>
</gene>
<feature type="region of interest" description="Disordered" evidence="1">
    <location>
        <begin position="1"/>
        <end position="20"/>
    </location>
</feature>
<evidence type="ECO:0000313" key="2">
    <source>
        <dbReference type="EMBL" id="KXG86242.1"/>
    </source>
</evidence>